<proteinExistence type="predicted"/>
<evidence type="ECO:0000313" key="1">
    <source>
        <dbReference type="EMBL" id="KAF2768297.1"/>
    </source>
</evidence>
<protein>
    <submittedName>
        <fullName evidence="1">Uncharacterized protein</fullName>
    </submittedName>
</protein>
<dbReference type="AlphaFoldDB" id="A0A6G1L5Z6"/>
<gene>
    <name evidence="1" type="ORF">EJ03DRAFT_120594</name>
</gene>
<accession>A0A6G1L5Z6</accession>
<evidence type="ECO:0000313" key="2">
    <source>
        <dbReference type="Proteomes" id="UP000799436"/>
    </source>
</evidence>
<sequence length="154" mass="16173">MLLDLTSMFTCRICLMPGKSLRMSAICIVELSKSFNIDLDASVDLGVNMLAYNWLATESTSFIPGEWSARGATRTPPEDHSTCVVCPSRAALASTATARNIQGTKSLACFRGAARFFQALLGSVQGVFGGHVGGCRRKDAAAVAHGGGGRSEAV</sequence>
<dbReference type="Proteomes" id="UP000799436">
    <property type="component" value="Unassembled WGS sequence"/>
</dbReference>
<name>A0A6G1L5Z6_9PEZI</name>
<keyword evidence="2" id="KW-1185">Reference proteome</keyword>
<dbReference type="EMBL" id="ML995845">
    <property type="protein sequence ID" value="KAF2768297.1"/>
    <property type="molecule type" value="Genomic_DNA"/>
</dbReference>
<organism evidence="1 2">
    <name type="scientific">Teratosphaeria nubilosa</name>
    <dbReference type="NCBI Taxonomy" id="161662"/>
    <lineage>
        <taxon>Eukaryota</taxon>
        <taxon>Fungi</taxon>
        <taxon>Dikarya</taxon>
        <taxon>Ascomycota</taxon>
        <taxon>Pezizomycotina</taxon>
        <taxon>Dothideomycetes</taxon>
        <taxon>Dothideomycetidae</taxon>
        <taxon>Mycosphaerellales</taxon>
        <taxon>Teratosphaeriaceae</taxon>
        <taxon>Teratosphaeria</taxon>
    </lineage>
</organism>
<reference evidence="1" key="1">
    <citation type="journal article" date="2020" name="Stud. Mycol.">
        <title>101 Dothideomycetes genomes: a test case for predicting lifestyles and emergence of pathogens.</title>
        <authorList>
            <person name="Haridas S."/>
            <person name="Albert R."/>
            <person name="Binder M."/>
            <person name="Bloem J."/>
            <person name="Labutti K."/>
            <person name="Salamov A."/>
            <person name="Andreopoulos B."/>
            <person name="Baker S."/>
            <person name="Barry K."/>
            <person name="Bills G."/>
            <person name="Bluhm B."/>
            <person name="Cannon C."/>
            <person name="Castanera R."/>
            <person name="Culley D."/>
            <person name="Daum C."/>
            <person name="Ezra D."/>
            <person name="Gonzalez J."/>
            <person name="Henrissat B."/>
            <person name="Kuo A."/>
            <person name="Liang C."/>
            <person name="Lipzen A."/>
            <person name="Lutzoni F."/>
            <person name="Magnuson J."/>
            <person name="Mondo S."/>
            <person name="Nolan M."/>
            <person name="Ohm R."/>
            <person name="Pangilinan J."/>
            <person name="Park H.-J."/>
            <person name="Ramirez L."/>
            <person name="Alfaro M."/>
            <person name="Sun H."/>
            <person name="Tritt A."/>
            <person name="Yoshinaga Y."/>
            <person name="Zwiers L.-H."/>
            <person name="Turgeon B."/>
            <person name="Goodwin S."/>
            <person name="Spatafora J."/>
            <person name="Crous P."/>
            <person name="Grigoriev I."/>
        </authorList>
    </citation>
    <scope>NUCLEOTIDE SEQUENCE</scope>
    <source>
        <strain evidence="1">CBS 116005</strain>
    </source>
</reference>